<dbReference type="Pfam" id="PF00354">
    <property type="entry name" value="Pentaxin"/>
    <property type="match status" value="1"/>
</dbReference>
<dbReference type="Proteomes" id="UP000694941">
    <property type="component" value="Unplaced"/>
</dbReference>
<dbReference type="InterPro" id="IPR001759">
    <property type="entry name" value="PTX_dom"/>
</dbReference>
<dbReference type="PANTHER" id="PTHR19277:SF125">
    <property type="entry name" value="B6"/>
    <property type="match status" value="1"/>
</dbReference>
<dbReference type="GeneID" id="106461147"/>
<accession>A0ABM1B7J0</accession>
<keyword evidence="3" id="KW-0106">Calcium</keyword>
<gene>
    <name evidence="9" type="primary">LOC106461147</name>
</gene>
<comment type="cofactor">
    <cofactor evidence="1">
        <name>Ca(2+)</name>
        <dbReference type="ChEBI" id="CHEBI:29108"/>
    </cofactor>
</comment>
<comment type="caution">
    <text evidence="6">Lacks conserved residue(s) required for the propagation of feature annotation.</text>
</comment>
<dbReference type="SMART" id="SM00159">
    <property type="entry name" value="PTX"/>
    <property type="match status" value="1"/>
</dbReference>
<evidence type="ECO:0000313" key="8">
    <source>
        <dbReference type="Proteomes" id="UP000694941"/>
    </source>
</evidence>
<dbReference type="InterPro" id="IPR013320">
    <property type="entry name" value="ConA-like_dom_sf"/>
</dbReference>
<evidence type="ECO:0000256" key="6">
    <source>
        <dbReference type="PROSITE-ProRule" id="PRU01172"/>
    </source>
</evidence>
<proteinExistence type="predicted"/>
<dbReference type="PROSITE" id="PS51828">
    <property type="entry name" value="PTX_2"/>
    <property type="match status" value="1"/>
</dbReference>
<evidence type="ECO:0000256" key="1">
    <source>
        <dbReference type="ARBA" id="ARBA00001913"/>
    </source>
</evidence>
<evidence type="ECO:0000259" key="7">
    <source>
        <dbReference type="PROSITE" id="PS51828"/>
    </source>
</evidence>
<evidence type="ECO:0000256" key="4">
    <source>
        <dbReference type="ARBA" id="ARBA00023157"/>
    </source>
</evidence>
<name>A0ABM1B7J0_LIMPO</name>
<feature type="domain" description="Pentraxin (PTX)" evidence="7">
    <location>
        <begin position="6"/>
        <end position="231"/>
    </location>
</feature>
<dbReference type="Gene3D" id="2.60.120.200">
    <property type="match status" value="1"/>
</dbReference>
<dbReference type="SUPFAM" id="SSF49899">
    <property type="entry name" value="Concanavalin A-like lectins/glucanases"/>
    <property type="match status" value="1"/>
</dbReference>
<keyword evidence="5" id="KW-0325">Glycoprotein</keyword>
<keyword evidence="8" id="KW-1185">Reference proteome</keyword>
<dbReference type="RefSeq" id="XP_013776395.1">
    <property type="nucleotide sequence ID" value="XM_013920941.1"/>
</dbReference>
<sequence>MRNGEITLSAYFPGSNDILNPRSVVDPTLMDKVTYCFWLKIKTDITREHFVFSYVVGRGEDNEEIMVSIKITNSTEEALIKLKVRNVQASVSCSPFLISKWNRLCMAWRSVDGKVKLIIGEYLCNDEISGVTTELNARFGGLVMLGLDQHSVDDGLSLNETVIIGEMTQANFWREFLNTGQMTRANSCIAQACKSSPCCYGNQETKSNITTWIETRFKVLERLTMSGSFVCK</sequence>
<reference evidence="9" key="1">
    <citation type="submission" date="2025-08" db="UniProtKB">
        <authorList>
            <consortium name="RefSeq"/>
        </authorList>
    </citation>
    <scope>IDENTIFICATION</scope>
    <source>
        <tissue evidence="9">Muscle</tissue>
    </source>
</reference>
<protein>
    <submittedName>
        <fullName evidence="9">Neuronal pentraxin-2-like</fullName>
    </submittedName>
</protein>
<dbReference type="PANTHER" id="PTHR19277">
    <property type="entry name" value="PENTRAXIN"/>
    <property type="match status" value="1"/>
</dbReference>
<keyword evidence="2" id="KW-0479">Metal-binding</keyword>
<evidence type="ECO:0000256" key="5">
    <source>
        <dbReference type="ARBA" id="ARBA00023180"/>
    </source>
</evidence>
<evidence type="ECO:0000256" key="3">
    <source>
        <dbReference type="ARBA" id="ARBA00022837"/>
    </source>
</evidence>
<keyword evidence="4" id="KW-1015">Disulfide bond</keyword>
<evidence type="ECO:0000256" key="2">
    <source>
        <dbReference type="ARBA" id="ARBA00022723"/>
    </source>
</evidence>
<organism evidence="8 9">
    <name type="scientific">Limulus polyphemus</name>
    <name type="common">Atlantic horseshoe crab</name>
    <dbReference type="NCBI Taxonomy" id="6850"/>
    <lineage>
        <taxon>Eukaryota</taxon>
        <taxon>Metazoa</taxon>
        <taxon>Ecdysozoa</taxon>
        <taxon>Arthropoda</taxon>
        <taxon>Chelicerata</taxon>
        <taxon>Merostomata</taxon>
        <taxon>Xiphosura</taxon>
        <taxon>Limulidae</taxon>
        <taxon>Limulus</taxon>
    </lineage>
</organism>
<evidence type="ECO:0000313" key="9">
    <source>
        <dbReference type="RefSeq" id="XP_013776395.1"/>
    </source>
</evidence>
<dbReference type="InterPro" id="IPR051360">
    <property type="entry name" value="Neuronal_Pentraxin_Related"/>
</dbReference>